<sequence>MSLYLYLNEHWHADAWVAGGLIPINPASTYKSMERAGIFTPDENLIHKSVVDIRSLRGCVDVNPALGTRGLTMIGCEIDGVPIPDFFNADYYEDDGLILSFSSRLTGDLARKMKKKACVKIIDIEGLRRHLDETLGAQSTAGFCEYTGDHQRNHFLKSELDSWQAEYRLFWPIRERVEVQLRPGIAELVCTW</sequence>
<evidence type="ECO:0000313" key="1">
    <source>
        <dbReference type="EMBL" id="APC14594.1"/>
    </source>
</evidence>
<dbReference type="EMBL" id="CP017886">
    <property type="protein sequence ID" value="APC14594.1"/>
    <property type="molecule type" value="Genomic_DNA"/>
</dbReference>
<protein>
    <submittedName>
        <fullName evidence="1">Uncharacterized protein</fullName>
    </submittedName>
</protein>
<gene>
    <name evidence="1" type="ORF">BLL42_02160</name>
</gene>
<dbReference type="OrthoDB" id="9204684at2"/>
<name>A0A1J0EER1_9PSED</name>
<dbReference type="AlphaFoldDB" id="A0A1J0EER1"/>
<dbReference type="GeneID" id="46907008"/>
<evidence type="ECO:0000313" key="2">
    <source>
        <dbReference type="Proteomes" id="UP000182567"/>
    </source>
</evidence>
<dbReference type="Proteomes" id="UP000182567">
    <property type="component" value="Chromosome"/>
</dbReference>
<dbReference type="RefSeq" id="WP_071550595.1">
    <property type="nucleotide sequence ID" value="NZ_CP017886.1"/>
</dbReference>
<organism evidence="1 2">
    <name type="scientific">Pseudomonas frederiksbergensis</name>
    <dbReference type="NCBI Taxonomy" id="104087"/>
    <lineage>
        <taxon>Bacteria</taxon>
        <taxon>Pseudomonadati</taxon>
        <taxon>Pseudomonadota</taxon>
        <taxon>Gammaproteobacteria</taxon>
        <taxon>Pseudomonadales</taxon>
        <taxon>Pseudomonadaceae</taxon>
        <taxon>Pseudomonas</taxon>
    </lineage>
</organism>
<proteinExistence type="predicted"/>
<reference evidence="2" key="1">
    <citation type="submission" date="2016-10" db="EMBL/GenBank/DDBJ databases">
        <title>Pseudomonas frederiksbergensis ERGS4:02 complete genome.</title>
        <authorList>
            <person name="Kumar R."/>
            <person name="Acharya V."/>
            <person name="Singh D."/>
        </authorList>
    </citation>
    <scope>NUCLEOTIDE SEQUENCE [LARGE SCALE GENOMIC DNA]</scope>
    <source>
        <strain evidence="2">ERGS4:02</strain>
    </source>
</reference>
<accession>A0A1J0EER1</accession>